<evidence type="ECO:0000313" key="5">
    <source>
        <dbReference type="EMBL" id="CAL4949001.1"/>
    </source>
</evidence>
<keyword evidence="2" id="KW-0677">Repeat</keyword>
<dbReference type="SUPFAM" id="SSF57889">
    <property type="entry name" value="Cysteine-rich domain"/>
    <property type="match status" value="2"/>
</dbReference>
<gene>
    <name evidence="5" type="ORF">URODEC1_LOCUS37732</name>
</gene>
<dbReference type="EMBL" id="OZ075127">
    <property type="protein sequence ID" value="CAL4949001.1"/>
    <property type="molecule type" value="Genomic_DNA"/>
</dbReference>
<reference evidence="5" key="1">
    <citation type="submission" date="2024-10" db="EMBL/GenBank/DDBJ databases">
        <authorList>
            <person name="Ryan C."/>
        </authorList>
    </citation>
    <scope>NUCLEOTIDE SEQUENCE [LARGE SCALE GENOMIC DNA]</scope>
</reference>
<dbReference type="InterPro" id="IPR004146">
    <property type="entry name" value="DC1"/>
</dbReference>
<feature type="domain" description="Phorbol-ester/DAG-type" evidence="4">
    <location>
        <begin position="79"/>
        <end position="135"/>
    </location>
</feature>
<accession>A0ABC8YSD1</accession>
<dbReference type="Gene3D" id="3.30.60.20">
    <property type="match status" value="1"/>
</dbReference>
<dbReference type="PANTHER" id="PTHR47841">
    <property type="entry name" value="DIACYLGLYCEROL KINASE THETA-LIKE-RELATED"/>
    <property type="match status" value="1"/>
</dbReference>
<keyword evidence="3" id="KW-0862">Zinc</keyword>
<protein>
    <recommendedName>
        <fullName evidence="4">Phorbol-ester/DAG-type domain-containing protein</fullName>
    </recommendedName>
</protein>
<dbReference type="AlphaFoldDB" id="A0ABC8YSD1"/>
<dbReference type="InterPro" id="IPR046349">
    <property type="entry name" value="C1-like_sf"/>
</dbReference>
<proteinExistence type="predicted"/>
<dbReference type="Proteomes" id="UP001497457">
    <property type="component" value="Chromosome 17b"/>
</dbReference>
<dbReference type="PROSITE" id="PS50081">
    <property type="entry name" value="ZF_DAG_PE_2"/>
    <property type="match status" value="1"/>
</dbReference>
<dbReference type="Pfam" id="PF03107">
    <property type="entry name" value="C1_2"/>
    <property type="match status" value="2"/>
</dbReference>
<dbReference type="GO" id="GO:0046872">
    <property type="term" value="F:metal ion binding"/>
    <property type="evidence" value="ECO:0007669"/>
    <property type="project" value="UniProtKB-KW"/>
</dbReference>
<keyword evidence="6" id="KW-1185">Reference proteome</keyword>
<evidence type="ECO:0000256" key="2">
    <source>
        <dbReference type="ARBA" id="ARBA00022737"/>
    </source>
</evidence>
<evidence type="ECO:0000256" key="3">
    <source>
        <dbReference type="ARBA" id="ARBA00022833"/>
    </source>
</evidence>
<dbReference type="InterPro" id="IPR002219">
    <property type="entry name" value="PKC_DAG/PE"/>
</dbReference>
<evidence type="ECO:0000256" key="1">
    <source>
        <dbReference type="ARBA" id="ARBA00022723"/>
    </source>
</evidence>
<evidence type="ECO:0000313" key="6">
    <source>
        <dbReference type="Proteomes" id="UP001497457"/>
    </source>
</evidence>
<name>A0ABC8YSD1_9POAL</name>
<dbReference type="PANTHER" id="PTHR47841:SF7">
    <property type="entry name" value="CYSTEINE_HISTIDINE-RICH C1 DOMAIN PROTEIN"/>
    <property type="match status" value="1"/>
</dbReference>
<sequence>MADAQFPQPMAAASSPITSHFAHPGHELKLRDDYHIPHSCDLCGETIAGSGYSCHHRRCFFDLHEDCAAYPETLTSFFVHPWHDLTLSRAAATAGGVCHVCREAVPDGGGAFLYRCAPCGFAMHPRCSRLPRAVRSELHPEHALAAVAGMGTCAACGEPCHVWVYRCGLCNVDLHIGCLHGARPRPSGGGAAASGGGTGGQEAQLVGSLVGAGAFTLINMMESNH</sequence>
<keyword evidence="1" id="KW-0479">Metal-binding</keyword>
<organism evidence="5 6">
    <name type="scientific">Urochloa decumbens</name>
    <dbReference type="NCBI Taxonomy" id="240449"/>
    <lineage>
        <taxon>Eukaryota</taxon>
        <taxon>Viridiplantae</taxon>
        <taxon>Streptophyta</taxon>
        <taxon>Embryophyta</taxon>
        <taxon>Tracheophyta</taxon>
        <taxon>Spermatophyta</taxon>
        <taxon>Magnoliopsida</taxon>
        <taxon>Liliopsida</taxon>
        <taxon>Poales</taxon>
        <taxon>Poaceae</taxon>
        <taxon>PACMAD clade</taxon>
        <taxon>Panicoideae</taxon>
        <taxon>Panicodae</taxon>
        <taxon>Paniceae</taxon>
        <taxon>Melinidinae</taxon>
        <taxon>Urochloa</taxon>
    </lineage>
</organism>
<evidence type="ECO:0000259" key="4">
    <source>
        <dbReference type="PROSITE" id="PS50081"/>
    </source>
</evidence>